<gene>
    <name evidence="3" type="ORF">KCG34_03165</name>
</gene>
<dbReference type="RefSeq" id="WP_211938954.1">
    <property type="nucleotide sequence ID" value="NZ_CP073078.1"/>
</dbReference>
<evidence type="ECO:0000313" key="4">
    <source>
        <dbReference type="Proteomes" id="UP000676409"/>
    </source>
</evidence>
<proteinExistence type="predicted"/>
<dbReference type="Gene3D" id="1.10.890.40">
    <property type="match status" value="1"/>
</dbReference>
<dbReference type="InterPro" id="IPR041238">
    <property type="entry name" value="Rap1a"/>
</dbReference>
<evidence type="ECO:0000313" key="3">
    <source>
        <dbReference type="EMBL" id="QUD88904.1"/>
    </source>
</evidence>
<dbReference type="KEGG" id="caul:KCG34_03165"/>
<protein>
    <recommendedName>
        <fullName evidence="2">Rap1a immunity protein domain-containing protein</fullName>
    </recommendedName>
</protein>
<dbReference type="Pfam" id="PF18602">
    <property type="entry name" value="Rap1a"/>
    <property type="match status" value="1"/>
</dbReference>
<dbReference type="Proteomes" id="UP000676409">
    <property type="component" value="Chromosome"/>
</dbReference>
<name>A0A975IVT9_9CAUL</name>
<dbReference type="AlphaFoldDB" id="A0A975IVT9"/>
<feature type="signal peptide" evidence="1">
    <location>
        <begin position="1"/>
        <end position="23"/>
    </location>
</feature>
<feature type="chain" id="PRO_5037930264" description="Rap1a immunity protein domain-containing protein" evidence="1">
    <location>
        <begin position="24"/>
        <end position="125"/>
    </location>
</feature>
<evidence type="ECO:0000259" key="2">
    <source>
        <dbReference type="Pfam" id="PF18602"/>
    </source>
</evidence>
<feature type="domain" description="Rap1a immunity protein" evidence="2">
    <location>
        <begin position="30"/>
        <end position="117"/>
    </location>
</feature>
<sequence length="125" mass="13482">MQRAKLIATIAAFAALVGSPSSANETSGLSGKDLWTYCDTPEQSANHSLRIGYIGGSINALHMLRSTLRIPIYCPPNNINNPQEVEIAISYIKDNPTKRQYSAASLILGSLNEAFPCNEKSSPSK</sequence>
<organism evidence="3 4">
    <name type="scientific">Phenylobacterium montanum</name>
    <dbReference type="NCBI Taxonomy" id="2823693"/>
    <lineage>
        <taxon>Bacteria</taxon>
        <taxon>Pseudomonadati</taxon>
        <taxon>Pseudomonadota</taxon>
        <taxon>Alphaproteobacteria</taxon>
        <taxon>Caulobacterales</taxon>
        <taxon>Caulobacteraceae</taxon>
        <taxon>Phenylobacterium</taxon>
    </lineage>
</organism>
<keyword evidence="4" id="KW-1185">Reference proteome</keyword>
<keyword evidence="1" id="KW-0732">Signal</keyword>
<reference evidence="3" key="1">
    <citation type="submission" date="2021-04" db="EMBL/GenBank/DDBJ databases">
        <title>The complete genome sequence of Caulobacter sp. S6.</title>
        <authorList>
            <person name="Tang Y."/>
            <person name="Ouyang W."/>
            <person name="Liu Q."/>
            <person name="Huang B."/>
            <person name="Guo Z."/>
            <person name="Lei P."/>
        </authorList>
    </citation>
    <scope>NUCLEOTIDE SEQUENCE</scope>
    <source>
        <strain evidence="3">S6</strain>
    </source>
</reference>
<accession>A0A975IVT9</accession>
<evidence type="ECO:0000256" key="1">
    <source>
        <dbReference type="SAM" id="SignalP"/>
    </source>
</evidence>
<dbReference type="EMBL" id="CP073078">
    <property type="protein sequence ID" value="QUD88904.1"/>
    <property type="molecule type" value="Genomic_DNA"/>
</dbReference>